<evidence type="ECO:0000313" key="2">
    <source>
        <dbReference type="Proteomes" id="UP000285295"/>
    </source>
</evidence>
<accession>A0A443KIG0</accession>
<sequence length="258" mass="26995">MATLILTTPGAISAPLPNHPKLPDLINDLYLDIDPASILGVSNGDQVPSIIATGSAPMADRTFAQLVPSVTARPLYSAAGGPGGTPCLSFEGSHGVSNDYNDASQNWIGAATYACVFRVRNYLQANDRVYASVSPSNVAYANATPVSAPQGISFIAFDGTPITITKATTSTDWQIGIFALPASPMAPGYILLDGVEQTVALPRGSYGGLSLGTVKTTGAAAVGTTLIGDIARLRLYRRQLTLAECRALLSVWRDFYSL</sequence>
<dbReference type="AlphaFoldDB" id="A0A443KIG0"/>
<reference evidence="1 2" key="1">
    <citation type="submission" date="2019-01" db="EMBL/GenBank/DDBJ databases">
        <title>Sinorhodobacter populi sp. nov. isolated from the symptomatic bark tissue of Populus euramericana canker.</title>
        <authorList>
            <person name="Xu G."/>
        </authorList>
    </citation>
    <scope>NUCLEOTIDE SEQUENCE [LARGE SCALE GENOMIC DNA]</scope>
    <source>
        <strain evidence="1 2">D19-10-3-21</strain>
    </source>
</reference>
<protein>
    <recommendedName>
        <fullName evidence="3">LamG domain-containing protein</fullName>
    </recommendedName>
</protein>
<evidence type="ECO:0008006" key="3">
    <source>
        <dbReference type="Google" id="ProtNLM"/>
    </source>
</evidence>
<gene>
    <name evidence="1" type="ORF">D2T31_00665</name>
</gene>
<reference evidence="1 2" key="2">
    <citation type="submission" date="2019-01" db="EMBL/GenBank/DDBJ databases">
        <authorList>
            <person name="Li Y."/>
        </authorList>
    </citation>
    <scope>NUCLEOTIDE SEQUENCE [LARGE SCALE GENOMIC DNA]</scope>
    <source>
        <strain evidence="1 2">D19-10-3-21</strain>
    </source>
</reference>
<proteinExistence type="predicted"/>
<dbReference type="OrthoDB" id="7888774at2"/>
<organism evidence="1 2">
    <name type="scientific">Paenirhodobacter populi</name>
    <dbReference type="NCBI Taxonomy" id="2306993"/>
    <lineage>
        <taxon>Bacteria</taxon>
        <taxon>Pseudomonadati</taxon>
        <taxon>Pseudomonadota</taxon>
        <taxon>Alphaproteobacteria</taxon>
        <taxon>Rhodobacterales</taxon>
        <taxon>Rhodobacter group</taxon>
        <taxon>Paenirhodobacter</taxon>
    </lineage>
</organism>
<comment type="caution">
    <text evidence="1">The sequence shown here is derived from an EMBL/GenBank/DDBJ whole genome shotgun (WGS) entry which is preliminary data.</text>
</comment>
<dbReference type="Proteomes" id="UP000285295">
    <property type="component" value="Unassembled WGS sequence"/>
</dbReference>
<evidence type="ECO:0000313" key="1">
    <source>
        <dbReference type="EMBL" id="RWR32530.1"/>
    </source>
</evidence>
<dbReference type="RefSeq" id="WP_128235345.1">
    <property type="nucleotide sequence ID" value="NZ_SAUX01000001.1"/>
</dbReference>
<dbReference type="EMBL" id="SAUX01000001">
    <property type="protein sequence ID" value="RWR32530.1"/>
    <property type="molecule type" value="Genomic_DNA"/>
</dbReference>
<name>A0A443KIG0_9RHOB</name>